<sequence>MDGQTPVSTLVSRASAQLSQLVRDEMRLAWVELSVKGRSAGRGGGLYGAAGLLGLLAAMAGVATGIAGPAEVWPVWLSALVVTGVLLALAGVLALMGRAQLRKAAPPVPRQAIEGVQADIETIRTKGRTRR</sequence>
<name>A0A8T4ITS0_9ACTN</name>
<evidence type="ECO:0000313" key="3">
    <source>
        <dbReference type="Proteomes" id="UP000675554"/>
    </source>
</evidence>
<dbReference type="EMBL" id="JAGSMN010000362">
    <property type="protein sequence ID" value="MBR7674642.1"/>
    <property type="molecule type" value="Genomic_DNA"/>
</dbReference>
<accession>A0A8T4ITS0</accession>
<dbReference type="AlphaFoldDB" id="A0A8T4ITS0"/>
<gene>
    <name evidence="2" type="ORF">KDA82_16770</name>
</gene>
<keyword evidence="3" id="KW-1185">Reference proteome</keyword>
<keyword evidence="1" id="KW-0812">Transmembrane</keyword>
<keyword evidence="1" id="KW-1133">Transmembrane helix</keyword>
<evidence type="ECO:0000313" key="2">
    <source>
        <dbReference type="EMBL" id="MBR7674642.1"/>
    </source>
</evidence>
<protein>
    <submittedName>
        <fullName evidence="2">Phage holin family protein</fullName>
    </submittedName>
</protein>
<feature type="transmembrane region" description="Helical" evidence="1">
    <location>
        <begin position="46"/>
        <end position="67"/>
    </location>
</feature>
<feature type="transmembrane region" description="Helical" evidence="1">
    <location>
        <begin position="73"/>
        <end position="95"/>
    </location>
</feature>
<dbReference type="Pfam" id="PF07332">
    <property type="entry name" value="Phage_holin_3_6"/>
    <property type="match status" value="1"/>
</dbReference>
<reference evidence="2" key="1">
    <citation type="submission" date="2021-04" db="EMBL/GenBank/DDBJ databases">
        <title>Sequencing of actinobacteria type strains.</title>
        <authorList>
            <person name="Nguyen G.-S."/>
            <person name="Wentzel A."/>
        </authorList>
    </citation>
    <scope>NUCLEOTIDE SEQUENCE</scope>
    <source>
        <strain evidence="2">DSM 42095</strain>
    </source>
</reference>
<keyword evidence="1" id="KW-0472">Membrane</keyword>
<comment type="caution">
    <text evidence="2">The sequence shown here is derived from an EMBL/GenBank/DDBJ whole genome shotgun (WGS) entry which is preliminary data.</text>
</comment>
<dbReference type="InterPro" id="IPR009937">
    <property type="entry name" value="Phage_holin_3_6"/>
</dbReference>
<dbReference type="Proteomes" id="UP000675554">
    <property type="component" value="Unassembled WGS sequence"/>
</dbReference>
<proteinExistence type="predicted"/>
<evidence type="ECO:0000256" key="1">
    <source>
        <dbReference type="SAM" id="Phobius"/>
    </source>
</evidence>
<organism evidence="2 3">
    <name type="scientific">Streptomyces daliensis</name>
    <dbReference type="NCBI Taxonomy" id="299421"/>
    <lineage>
        <taxon>Bacteria</taxon>
        <taxon>Bacillati</taxon>
        <taxon>Actinomycetota</taxon>
        <taxon>Actinomycetes</taxon>
        <taxon>Kitasatosporales</taxon>
        <taxon>Streptomycetaceae</taxon>
        <taxon>Streptomyces</taxon>
    </lineage>
</organism>